<dbReference type="Proteomes" id="UP000598360">
    <property type="component" value="Unassembled WGS sequence"/>
</dbReference>
<keyword evidence="1" id="KW-1133">Transmembrane helix</keyword>
<proteinExistence type="predicted"/>
<name>A0A929FW30_9PSEU</name>
<feature type="transmembrane region" description="Helical" evidence="1">
    <location>
        <begin position="96"/>
        <end position="117"/>
    </location>
</feature>
<protein>
    <submittedName>
        <fullName evidence="2">Uncharacterized protein</fullName>
    </submittedName>
</protein>
<feature type="transmembrane region" description="Helical" evidence="1">
    <location>
        <begin position="68"/>
        <end position="89"/>
    </location>
</feature>
<dbReference type="AlphaFoldDB" id="A0A929FW30"/>
<reference evidence="2" key="1">
    <citation type="submission" date="2020-10" db="EMBL/GenBank/DDBJ databases">
        <title>Diversity and distribution of actinomycetes associated with coral in the coast of Hainan.</title>
        <authorList>
            <person name="Li F."/>
        </authorList>
    </citation>
    <scope>NUCLEOTIDE SEQUENCE</scope>
    <source>
        <strain evidence="2">HNM0983</strain>
    </source>
</reference>
<feature type="transmembrane region" description="Helical" evidence="1">
    <location>
        <begin position="28"/>
        <end position="48"/>
    </location>
</feature>
<accession>A0A929FW30</accession>
<keyword evidence="1" id="KW-0472">Membrane</keyword>
<dbReference type="RefSeq" id="WP_193926548.1">
    <property type="nucleotide sequence ID" value="NZ_JADEYC010000002.1"/>
</dbReference>
<keyword evidence="1" id="KW-0812">Transmembrane</keyword>
<organism evidence="2 3">
    <name type="scientific">Saccharopolyspora montiporae</name>
    <dbReference type="NCBI Taxonomy" id="2781240"/>
    <lineage>
        <taxon>Bacteria</taxon>
        <taxon>Bacillati</taxon>
        <taxon>Actinomycetota</taxon>
        <taxon>Actinomycetes</taxon>
        <taxon>Pseudonocardiales</taxon>
        <taxon>Pseudonocardiaceae</taxon>
        <taxon>Saccharopolyspora</taxon>
    </lineage>
</organism>
<evidence type="ECO:0000313" key="2">
    <source>
        <dbReference type="EMBL" id="MBE9373101.1"/>
    </source>
</evidence>
<comment type="caution">
    <text evidence="2">The sequence shown here is derived from an EMBL/GenBank/DDBJ whole genome shotgun (WGS) entry which is preliminary data.</text>
</comment>
<evidence type="ECO:0000256" key="1">
    <source>
        <dbReference type="SAM" id="Phobius"/>
    </source>
</evidence>
<dbReference type="EMBL" id="JADEYC010000002">
    <property type="protein sequence ID" value="MBE9373101.1"/>
    <property type="molecule type" value="Genomic_DNA"/>
</dbReference>
<sequence>MSEAVPARRPLTSSEREGLRRVDPGKRALVIAAAMLVLVVSALLPWVGDAAGWQVLTGQADPALEVGLLPHLFAINATIVGIGVSTLALVTRRWVLAFLAALPGGVVTFEGLIAIWSRQTHEAAGPGVGLLLAVACMLVLTVQWIRTAWSQS</sequence>
<feature type="transmembrane region" description="Helical" evidence="1">
    <location>
        <begin position="123"/>
        <end position="145"/>
    </location>
</feature>
<gene>
    <name evidence="2" type="ORF">IQ251_01435</name>
</gene>
<keyword evidence="3" id="KW-1185">Reference proteome</keyword>
<evidence type="ECO:0000313" key="3">
    <source>
        <dbReference type="Proteomes" id="UP000598360"/>
    </source>
</evidence>